<evidence type="ECO:0000256" key="1">
    <source>
        <dbReference type="ARBA" id="ARBA00004496"/>
    </source>
</evidence>
<dbReference type="InterPro" id="IPR050120">
    <property type="entry name" value="Adenine_PRTase"/>
</dbReference>
<dbReference type="Proteomes" id="UP000661025">
    <property type="component" value="Unassembled WGS sequence"/>
</dbReference>
<comment type="caution">
    <text evidence="9">The sequence shown here is derived from an EMBL/GenBank/DDBJ whole genome shotgun (WGS) entry which is preliminary data.</text>
</comment>
<keyword evidence="6" id="KW-0808">Transferase</keyword>
<evidence type="ECO:0000256" key="7">
    <source>
        <dbReference type="ARBA" id="ARBA00022726"/>
    </source>
</evidence>
<evidence type="ECO:0000256" key="6">
    <source>
        <dbReference type="ARBA" id="ARBA00022679"/>
    </source>
</evidence>
<evidence type="ECO:0000256" key="5">
    <source>
        <dbReference type="ARBA" id="ARBA00022676"/>
    </source>
</evidence>
<evidence type="ECO:0000256" key="4">
    <source>
        <dbReference type="ARBA" id="ARBA00022490"/>
    </source>
</evidence>
<keyword evidence="4" id="KW-0963">Cytoplasm</keyword>
<dbReference type="InterPro" id="IPR029057">
    <property type="entry name" value="PRTase-like"/>
</dbReference>
<evidence type="ECO:0000256" key="3">
    <source>
        <dbReference type="ARBA" id="ARBA00011738"/>
    </source>
</evidence>
<dbReference type="PANTHER" id="PTHR11776">
    <property type="entry name" value="ADENINE PHOSPHORIBOSYLTRANSFERASE"/>
    <property type="match status" value="1"/>
</dbReference>
<organism evidence="9 10">
    <name type="scientific">Streptomyces caniscabiei</name>
    <dbReference type="NCBI Taxonomy" id="2746961"/>
    <lineage>
        <taxon>Bacteria</taxon>
        <taxon>Bacillati</taxon>
        <taxon>Actinomycetota</taxon>
        <taxon>Actinomycetes</taxon>
        <taxon>Kitasatosporales</taxon>
        <taxon>Streptomycetaceae</taxon>
        <taxon>Streptomyces</taxon>
    </lineage>
</organism>
<gene>
    <name evidence="9" type="ORF">IHE70_12230</name>
</gene>
<dbReference type="GO" id="GO:0003999">
    <property type="term" value="F:adenine phosphoribosyltransferase activity"/>
    <property type="evidence" value="ECO:0007669"/>
    <property type="project" value="TreeGrafter"/>
</dbReference>
<dbReference type="AlphaFoldDB" id="A0A927L209"/>
<dbReference type="GO" id="GO:0006166">
    <property type="term" value="P:purine ribonucleoside salvage"/>
    <property type="evidence" value="ECO:0007669"/>
    <property type="project" value="UniProtKB-KW"/>
</dbReference>
<accession>A0A927L209</accession>
<keyword evidence="5" id="KW-0328">Glycosyltransferase</keyword>
<dbReference type="RefSeq" id="WP_192360817.1">
    <property type="nucleotide sequence ID" value="NZ_CP119182.1"/>
</dbReference>
<comment type="subcellular location">
    <subcellularLocation>
        <location evidence="1">Cytoplasm</location>
    </subcellularLocation>
</comment>
<sequence length="126" mass="13162">MTKAARDLALEHFARIGGPTDVWAIFRDAEALKVVVQALVEPFRDADVTAVYGLQARGFLLGAAAAVELGVGFVPVRKGEGLSPGEKVELGQGRIIGINDTAFGFSGLRRVPECRGRAGSGVAGVQ</sequence>
<reference evidence="9" key="1">
    <citation type="submission" date="2020-09" db="EMBL/GenBank/DDBJ databases">
        <title>Streptomyces canutascabiei sp. nov., which causes potato common scab and is distributed across the world.</title>
        <authorList>
            <person name="Nguyen H.P."/>
            <person name="Weisberg A.J."/>
            <person name="Chang J.H."/>
            <person name="Clarke C.R."/>
        </authorList>
    </citation>
    <scope>NUCLEOTIDE SEQUENCE</scope>
    <source>
        <strain evidence="9">ID-01-6.2a</strain>
    </source>
</reference>
<comment type="similarity">
    <text evidence="2">Belongs to the purine/pyrimidine phosphoribosyltransferase family.</text>
</comment>
<dbReference type="EMBL" id="JACYXT010000004">
    <property type="protein sequence ID" value="MBD9723992.1"/>
    <property type="molecule type" value="Genomic_DNA"/>
</dbReference>
<comment type="pathway">
    <text evidence="8">Purine metabolism.</text>
</comment>
<evidence type="ECO:0000313" key="10">
    <source>
        <dbReference type="Proteomes" id="UP000661025"/>
    </source>
</evidence>
<comment type="subunit">
    <text evidence="3">Homodimer.</text>
</comment>
<keyword evidence="7" id="KW-0660">Purine salvage</keyword>
<protein>
    <recommendedName>
        <fullName evidence="11">Adenine phosphoribosyltransferase</fullName>
    </recommendedName>
</protein>
<name>A0A927L209_9ACTN</name>
<evidence type="ECO:0000256" key="8">
    <source>
        <dbReference type="ARBA" id="ARBA00025704"/>
    </source>
</evidence>
<dbReference type="GO" id="GO:0005737">
    <property type="term" value="C:cytoplasm"/>
    <property type="evidence" value="ECO:0007669"/>
    <property type="project" value="UniProtKB-SubCell"/>
</dbReference>
<dbReference type="SUPFAM" id="SSF53271">
    <property type="entry name" value="PRTase-like"/>
    <property type="match status" value="1"/>
</dbReference>
<dbReference type="PANTHER" id="PTHR11776:SF7">
    <property type="entry name" value="PHOSPHORIBOSYLTRANSFERASE DOMAIN-CONTAINING PROTEIN"/>
    <property type="match status" value="1"/>
</dbReference>
<dbReference type="GeneID" id="99864247"/>
<proteinExistence type="inferred from homology"/>
<evidence type="ECO:0000313" key="9">
    <source>
        <dbReference type="EMBL" id="MBD9723992.1"/>
    </source>
</evidence>
<evidence type="ECO:0000256" key="2">
    <source>
        <dbReference type="ARBA" id="ARBA00008391"/>
    </source>
</evidence>
<evidence type="ECO:0008006" key="11">
    <source>
        <dbReference type="Google" id="ProtNLM"/>
    </source>
</evidence>
<dbReference type="Gene3D" id="3.40.50.2020">
    <property type="match status" value="1"/>
</dbReference>